<dbReference type="PROSITE" id="PS50089">
    <property type="entry name" value="ZF_RING_2"/>
    <property type="match status" value="1"/>
</dbReference>
<feature type="coiled-coil region" evidence="2">
    <location>
        <begin position="138"/>
        <end position="165"/>
    </location>
</feature>
<evidence type="ECO:0000256" key="3">
    <source>
        <dbReference type="SAM" id="MobiDB-lite"/>
    </source>
</evidence>
<proteinExistence type="predicted"/>
<reference evidence="5" key="1">
    <citation type="submission" date="2021-01" db="EMBL/GenBank/DDBJ databases">
        <authorList>
            <person name="Corre E."/>
            <person name="Pelletier E."/>
            <person name="Niang G."/>
            <person name="Scheremetjew M."/>
            <person name="Finn R."/>
            <person name="Kale V."/>
            <person name="Holt S."/>
            <person name="Cochrane G."/>
            <person name="Meng A."/>
            <person name="Brown T."/>
            <person name="Cohen L."/>
        </authorList>
    </citation>
    <scope>NUCLEOTIDE SEQUENCE</scope>
    <source>
        <strain evidence="5">CCMP1897</strain>
    </source>
</reference>
<dbReference type="GO" id="GO:0006511">
    <property type="term" value="P:ubiquitin-dependent protein catabolic process"/>
    <property type="evidence" value="ECO:0007669"/>
    <property type="project" value="TreeGrafter"/>
</dbReference>
<dbReference type="PANTHER" id="PTHR22696:SF1">
    <property type="entry name" value="E3 UBIQUITIN-PROTEIN LIGASE RNF26"/>
    <property type="match status" value="1"/>
</dbReference>
<keyword evidence="1" id="KW-0863">Zinc-finger</keyword>
<name>A0A7S3UCV5_9CHLO</name>
<keyword evidence="1" id="KW-0862">Zinc</keyword>
<keyword evidence="1" id="KW-0479">Metal-binding</keyword>
<protein>
    <recommendedName>
        <fullName evidence="4">RING-type domain-containing protein</fullName>
    </recommendedName>
</protein>
<dbReference type="GO" id="GO:0061630">
    <property type="term" value="F:ubiquitin protein ligase activity"/>
    <property type="evidence" value="ECO:0007669"/>
    <property type="project" value="TreeGrafter"/>
</dbReference>
<dbReference type="InterPro" id="IPR001841">
    <property type="entry name" value="Znf_RING"/>
</dbReference>
<organism evidence="5">
    <name type="scientific">Picocystis salinarum</name>
    <dbReference type="NCBI Taxonomy" id="88271"/>
    <lineage>
        <taxon>Eukaryota</taxon>
        <taxon>Viridiplantae</taxon>
        <taxon>Chlorophyta</taxon>
        <taxon>Picocystophyceae</taxon>
        <taxon>Picocystales</taxon>
        <taxon>Picocystaceae</taxon>
        <taxon>Picocystis</taxon>
    </lineage>
</organism>
<dbReference type="AlphaFoldDB" id="A0A7S3UCV5"/>
<feature type="compositionally biased region" description="Basic and acidic residues" evidence="3">
    <location>
        <begin position="15"/>
        <end position="35"/>
    </location>
</feature>
<dbReference type="GO" id="GO:0008270">
    <property type="term" value="F:zinc ion binding"/>
    <property type="evidence" value="ECO:0007669"/>
    <property type="project" value="UniProtKB-KW"/>
</dbReference>
<keyword evidence="2" id="KW-0175">Coiled coil</keyword>
<evidence type="ECO:0000313" key="5">
    <source>
        <dbReference type="EMBL" id="CAE0607979.1"/>
    </source>
</evidence>
<dbReference type="Pfam" id="PF13920">
    <property type="entry name" value="zf-C3HC4_3"/>
    <property type="match status" value="1"/>
</dbReference>
<dbReference type="SMART" id="SM00184">
    <property type="entry name" value="RING"/>
    <property type="match status" value="1"/>
</dbReference>
<feature type="region of interest" description="Disordered" evidence="3">
    <location>
        <begin position="1"/>
        <end position="39"/>
    </location>
</feature>
<gene>
    <name evidence="5" type="ORF">PSAL00342_LOCUS1796</name>
</gene>
<dbReference type="InterPro" id="IPR013083">
    <property type="entry name" value="Znf_RING/FYVE/PHD"/>
</dbReference>
<dbReference type="SUPFAM" id="SSF57850">
    <property type="entry name" value="RING/U-box"/>
    <property type="match status" value="1"/>
</dbReference>
<evidence type="ECO:0000256" key="2">
    <source>
        <dbReference type="SAM" id="Coils"/>
    </source>
</evidence>
<sequence length="264" mass="30505">MQTRAKSNGGKRGRTWRDQERKEQEKRTREGDSTHRLKQVARPLPMRCRDSLDESVDAVVAAAETWDYLKEQDAYEKAQLTHEDDEALAMFEQAHEEALRQIAENDLVDKTRHVELLKMGSAMLTNPNLCDRLTYEELTSVQDAARRLEKLCDEQKENAVELEKKKLLEELHTCRAALETTQGNAAVREAKLISTISKMYQQMEMKNERDKCVVCYANQRNAQILPCMHFEYCTQCLATHRQRSNTCPTCRTPIRGVLDIVTSR</sequence>
<evidence type="ECO:0000256" key="1">
    <source>
        <dbReference type="PROSITE-ProRule" id="PRU00175"/>
    </source>
</evidence>
<dbReference type="Gene3D" id="3.30.40.10">
    <property type="entry name" value="Zinc/RING finger domain, C3HC4 (zinc finger)"/>
    <property type="match status" value="1"/>
</dbReference>
<dbReference type="PANTHER" id="PTHR22696">
    <property type="entry name" value="E3 UBIQUITIN-PROTEIN LIGASE RNF26"/>
    <property type="match status" value="1"/>
</dbReference>
<dbReference type="EMBL" id="HBIS01002017">
    <property type="protein sequence ID" value="CAE0607979.1"/>
    <property type="molecule type" value="Transcribed_RNA"/>
</dbReference>
<accession>A0A7S3UCV5</accession>
<evidence type="ECO:0000259" key="4">
    <source>
        <dbReference type="PROSITE" id="PS50089"/>
    </source>
</evidence>
<dbReference type="GO" id="GO:0016567">
    <property type="term" value="P:protein ubiquitination"/>
    <property type="evidence" value="ECO:0007669"/>
    <property type="project" value="TreeGrafter"/>
</dbReference>
<feature type="domain" description="RING-type" evidence="4">
    <location>
        <begin position="212"/>
        <end position="251"/>
    </location>
</feature>